<reference evidence="1" key="1">
    <citation type="journal article" date="2014" name="Int. J. Syst. Evol. Microbiol.">
        <title>Complete genome of a new Firmicutes species belonging to the dominant human colonic microbiota ('Ruminococcus bicirculans') reveals two chromosomes and a selective capacity to utilize plant glucans.</title>
        <authorList>
            <consortium name="NISC Comparative Sequencing Program"/>
            <person name="Wegmann U."/>
            <person name="Louis P."/>
            <person name="Goesmann A."/>
            <person name="Henrissat B."/>
            <person name="Duncan S.H."/>
            <person name="Flint H.J."/>
        </authorList>
    </citation>
    <scope>NUCLEOTIDE SEQUENCE</scope>
    <source>
        <strain evidence="1">NBRC 108219</strain>
    </source>
</reference>
<dbReference type="EMBL" id="BSNK01000001">
    <property type="protein sequence ID" value="GLQ22490.1"/>
    <property type="molecule type" value="Genomic_DNA"/>
</dbReference>
<dbReference type="RefSeq" id="WP_284386913.1">
    <property type="nucleotide sequence ID" value="NZ_BSNK01000001.1"/>
</dbReference>
<reference evidence="1" key="2">
    <citation type="submission" date="2023-01" db="EMBL/GenBank/DDBJ databases">
        <title>Draft genome sequence of Algimonas ampicilliniresistens strain NBRC 108219.</title>
        <authorList>
            <person name="Sun Q."/>
            <person name="Mori K."/>
        </authorList>
    </citation>
    <scope>NUCLEOTIDE SEQUENCE</scope>
    <source>
        <strain evidence="1">NBRC 108219</strain>
    </source>
</reference>
<proteinExistence type="predicted"/>
<dbReference type="Proteomes" id="UP001161391">
    <property type="component" value="Unassembled WGS sequence"/>
</dbReference>
<comment type="caution">
    <text evidence="1">The sequence shown here is derived from an EMBL/GenBank/DDBJ whole genome shotgun (WGS) entry which is preliminary data.</text>
</comment>
<protein>
    <submittedName>
        <fullName evidence="1">Uncharacterized protein</fullName>
    </submittedName>
</protein>
<accession>A0ABQ5V739</accession>
<evidence type="ECO:0000313" key="1">
    <source>
        <dbReference type="EMBL" id="GLQ22490.1"/>
    </source>
</evidence>
<keyword evidence="2" id="KW-1185">Reference proteome</keyword>
<organism evidence="1 2">
    <name type="scientific">Algimonas ampicilliniresistens</name>
    <dbReference type="NCBI Taxonomy" id="1298735"/>
    <lineage>
        <taxon>Bacteria</taxon>
        <taxon>Pseudomonadati</taxon>
        <taxon>Pseudomonadota</taxon>
        <taxon>Alphaproteobacteria</taxon>
        <taxon>Maricaulales</taxon>
        <taxon>Robiginitomaculaceae</taxon>
        <taxon>Algimonas</taxon>
    </lineage>
</organism>
<sequence length="133" mass="14921">MLKKVRLELARTPDQPAGRKDQGFVLIAPLSEDGHLDPKDWEEHKQDCRVTQFQGTAEHHHGLLQFTPASEGGLPTWFAIFEDDSVAEGFRFETERFVPGEYVSLAVDEDTALPYTVVSVLPADQPSPHKTHL</sequence>
<name>A0ABQ5V739_9PROT</name>
<evidence type="ECO:0000313" key="2">
    <source>
        <dbReference type="Proteomes" id="UP001161391"/>
    </source>
</evidence>
<gene>
    <name evidence="1" type="ORF">GCM10007853_03640</name>
</gene>